<protein>
    <submittedName>
        <fullName evidence="8">MFS transporter</fullName>
    </submittedName>
</protein>
<dbReference type="PANTHER" id="PTHR23513">
    <property type="entry name" value="INTEGRAL MEMBRANE EFFLUX PROTEIN-RELATED"/>
    <property type="match status" value="1"/>
</dbReference>
<feature type="transmembrane region" description="Helical" evidence="7">
    <location>
        <begin position="171"/>
        <end position="190"/>
    </location>
</feature>
<evidence type="ECO:0000256" key="6">
    <source>
        <dbReference type="SAM" id="MobiDB-lite"/>
    </source>
</evidence>
<sequence length="416" mass="42182">MTSTKPSYRDLMTRELLLWAVVALFSKAPVAMAPLALVFLSRESPGGYTLGATLASAYVLGEVVGAPLLGARLGRSRMRPQLALGLLGGALAFGALPLARDAPSPVLIGLAFLAGAAPAACPGGVRSLLTRLVEERTVPRALSAEATLTQITWAAAPGLVALLALQMDPGAPLALGAVLAAVAALLLLALPERPTATTGAPTKVRMTRSLLAGWPVYLTSAAAMAMLATAELVLPALLEDRDIPVGWSGALLAAFALSSALGAFCYGLRTWPGSVRAQSLVFLTLTAACVSLVAFLPGLPGVALGLMLAGVFQSGVMVSRNLSLREQLPEEAHAAGYSVMYAVQGMGYSLTASLSAVALDKAGPSTAILGGVAITLLITAASAVAEGRSARGTTPPGPSTEERSDARARAGATDAP</sequence>
<dbReference type="InterPro" id="IPR011701">
    <property type="entry name" value="MFS"/>
</dbReference>
<feature type="transmembrane region" description="Helical" evidence="7">
    <location>
        <begin position="365"/>
        <end position="385"/>
    </location>
</feature>
<feature type="transmembrane region" description="Helical" evidence="7">
    <location>
        <begin position="106"/>
        <end position="125"/>
    </location>
</feature>
<comment type="subcellular location">
    <subcellularLocation>
        <location evidence="1">Cell membrane</location>
        <topology evidence="1">Multi-pass membrane protein</topology>
    </subcellularLocation>
</comment>
<dbReference type="Gene3D" id="1.20.1250.20">
    <property type="entry name" value="MFS general substrate transporter like domains"/>
    <property type="match status" value="1"/>
</dbReference>
<dbReference type="RefSeq" id="WP_152771097.1">
    <property type="nucleotide sequence ID" value="NZ_VJZC01000046.1"/>
</dbReference>
<dbReference type="PANTHER" id="PTHR23513:SF11">
    <property type="entry name" value="STAPHYLOFERRIN A TRANSPORTER"/>
    <property type="match status" value="1"/>
</dbReference>
<accession>A0A5N8XDB5</accession>
<dbReference type="Pfam" id="PF07690">
    <property type="entry name" value="MFS_1"/>
    <property type="match status" value="1"/>
</dbReference>
<evidence type="ECO:0000256" key="5">
    <source>
        <dbReference type="ARBA" id="ARBA00023136"/>
    </source>
</evidence>
<organism evidence="8 9">
    <name type="scientific">Streptomyces spongiae</name>
    <dbReference type="NCBI Taxonomy" id="565072"/>
    <lineage>
        <taxon>Bacteria</taxon>
        <taxon>Bacillati</taxon>
        <taxon>Actinomycetota</taxon>
        <taxon>Actinomycetes</taxon>
        <taxon>Kitasatosporales</taxon>
        <taxon>Streptomycetaceae</taxon>
        <taxon>Streptomyces</taxon>
    </lineage>
</organism>
<dbReference type="SUPFAM" id="SSF103473">
    <property type="entry name" value="MFS general substrate transporter"/>
    <property type="match status" value="1"/>
</dbReference>
<keyword evidence="9" id="KW-1185">Reference proteome</keyword>
<feature type="transmembrane region" description="Helical" evidence="7">
    <location>
        <begin position="280"/>
        <end position="296"/>
    </location>
</feature>
<feature type="region of interest" description="Disordered" evidence="6">
    <location>
        <begin position="387"/>
        <end position="416"/>
    </location>
</feature>
<feature type="transmembrane region" description="Helical" evidence="7">
    <location>
        <begin position="146"/>
        <end position="165"/>
    </location>
</feature>
<feature type="transmembrane region" description="Helical" evidence="7">
    <location>
        <begin position="211"/>
        <end position="234"/>
    </location>
</feature>
<evidence type="ECO:0000313" key="8">
    <source>
        <dbReference type="EMBL" id="MPY57500.1"/>
    </source>
</evidence>
<keyword evidence="4 7" id="KW-1133">Transmembrane helix</keyword>
<evidence type="ECO:0000256" key="1">
    <source>
        <dbReference type="ARBA" id="ARBA00004651"/>
    </source>
</evidence>
<evidence type="ECO:0000256" key="3">
    <source>
        <dbReference type="ARBA" id="ARBA00022692"/>
    </source>
</evidence>
<dbReference type="AlphaFoldDB" id="A0A5N8XDB5"/>
<keyword evidence="3 7" id="KW-0812">Transmembrane</keyword>
<keyword evidence="5 7" id="KW-0472">Membrane</keyword>
<dbReference type="GO" id="GO:0005886">
    <property type="term" value="C:plasma membrane"/>
    <property type="evidence" value="ECO:0007669"/>
    <property type="project" value="UniProtKB-SubCell"/>
</dbReference>
<name>A0A5N8XDB5_9ACTN</name>
<proteinExistence type="predicted"/>
<comment type="caution">
    <text evidence="8">The sequence shown here is derived from an EMBL/GenBank/DDBJ whole genome shotgun (WGS) entry which is preliminary data.</text>
</comment>
<keyword evidence="2" id="KW-1003">Cell membrane</keyword>
<dbReference type="OrthoDB" id="3541730at2"/>
<feature type="transmembrane region" description="Helical" evidence="7">
    <location>
        <begin position="246"/>
        <end position="268"/>
    </location>
</feature>
<dbReference type="EMBL" id="VJZC01000046">
    <property type="protein sequence ID" value="MPY57500.1"/>
    <property type="molecule type" value="Genomic_DNA"/>
</dbReference>
<gene>
    <name evidence="8" type="ORF">FNH08_10115</name>
</gene>
<evidence type="ECO:0000256" key="4">
    <source>
        <dbReference type="ARBA" id="ARBA00022989"/>
    </source>
</evidence>
<dbReference type="GO" id="GO:0022857">
    <property type="term" value="F:transmembrane transporter activity"/>
    <property type="evidence" value="ECO:0007669"/>
    <property type="project" value="InterPro"/>
</dbReference>
<evidence type="ECO:0000256" key="2">
    <source>
        <dbReference type="ARBA" id="ARBA00022475"/>
    </source>
</evidence>
<feature type="transmembrane region" description="Helical" evidence="7">
    <location>
        <begin position="82"/>
        <end position="100"/>
    </location>
</feature>
<evidence type="ECO:0000256" key="7">
    <source>
        <dbReference type="SAM" id="Phobius"/>
    </source>
</evidence>
<dbReference type="Proteomes" id="UP000400924">
    <property type="component" value="Unassembled WGS sequence"/>
</dbReference>
<evidence type="ECO:0000313" key="9">
    <source>
        <dbReference type="Proteomes" id="UP000400924"/>
    </source>
</evidence>
<reference evidence="8 9" key="1">
    <citation type="submission" date="2019-07" db="EMBL/GenBank/DDBJ databases">
        <title>New species of Amycolatopsis and Streptomyces.</title>
        <authorList>
            <person name="Duangmal K."/>
            <person name="Teo W.F.A."/>
            <person name="Lipun K."/>
        </authorList>
    </citation>
    <scope>NUCLEOTIDE SEQUENCE [LARGE SCALE GENOMIC DNA]</scope>
    <source>
        <strain evidence="8 9">NBRC 106415</strain>
    </source>
</reference>
<feature type="transmembrane region" description="Helical" evidence="7">
    <location>
        <begin position="48"/>
        <end position="70"/>
    </location>
</feature>
<dbReference type="InterPro" id="IPR036259">
    <property type="entry name" value="MFS_trans_sf"/>
</dbReference>